<dbReference type="InterPro" id="IPR013015">
    <property type="entry name" value="Laminin_IV_B"/>
</dbReference>
<keyword evidence="9 13" id="KW-1015">Disulfide bond</keyword>
<dbReference type="FunFam" id="2.10.25.10:FF:000209">
    <property type="entry name" value="Laminin subunit alpha 5"/>
    <property type="match status" value="1"/>
</dbReference>
<feature type="domain" description="Laminin EGF-like" evidence="16">
    <location>
        <begin position="328"/>
        <end position="390"/>
    </location>
</feature>
<feature type="disulfide bond" evidence="13">
    <location>
        <begin position="523"/>
        <end position="532"/>
    </location>
</feature>
<proteinExistence type="predicted"/>
<keyword evidence="10" id="KW-0325">Glycoprotein</keyword>
<feature type="domain" description="Laminin EGF-like" evidence="16">
    <location>
        <begin position="391"/>
        <end position="450"/>
    </location>
</feature>
<comment type="caution">
    <text evidence="13">Lacks conserved residue(s) required for the propagation of feature annotation.</text>
</comment>
<dbReference type="SMART" id="SM00136">
    <property type="entry name" value="LamNT"/>
    <property type="match status" value="1"/>
</dbReference>
<protein>
    <recommendedName>
        <fullName evidence="22">Laminin subunit beta-1</fullName>
    </recommendedName>
</protein>
<feature type="disulfide bond" evidence="13">
    <location>
        <begin position="1115"/>
        <end position="1132"/>
    </location>
</feature>
<feature type="chain" id="PRO_5035907566" description="Laminin subunit beta-1" evidence="15">
    <location>
        <begin position="18"/>
        <end position="1760"/>
    </location>
</feature>
<feature type="disulfide bond" evidence="13">
    <location>
        <begin position="1086"/>
        <end position="1095"/>
    </location>
</feature>
<dbReference type="Gene3D" id="1.20.1480.30">
    <property type="entry name" value="Designed four-helix bundle protein"/>
    <property type="match status" value="1"/>
</dbReference>
<feature type="domain" description="Laminin N-terminal" evidence="19">
    <location>
        <begin position="25"/>
        <end position="264"/>
    </location>
</feature>
<keyword evidence="2" id="KW-0964">Secreted</keyword>
<feature type="domain" description="Laminin EGF-like" evidence="16">
    <location>
        <begin position="759"/>
        <end position="806"/>
    </location>
</feature>
<evidence type="ECO:0000259" key="18">
    <source>
        <dbReference type="PROSITE" id="PS51116"/>
    </source>
</evidence>
<dbReference type="Gene3D" id="2.60.120.260">
    <property type="entry name" value="Galactose-binding domain-like"/>
    <property type="match status" value="1"/>
</dbReference>
<feature type="disulfide bond" evidence="13">
    <location>
        <begin position="1067"/>
        <end position="1084"/>
    </location>
</feature>
<dbReference type="GO" id="GO:0009888">
    <property type="term" value="P:tissue development"/>
    <property type="evidence" value="ECO:0007669"/>
    <property type="project" value="TreeGrafter"/>
</dbReference>
<dbReference type="Gene3D" id="2.170.300.10">
    <property type="entry name" value="Tie2 ligand-binding domain superfamily"/>
    <property type="match status" value="1"/>
</dbReference>
<feature type="coiled-coil region" evidence="14">
    <location>
        <begin position="1171"/>
        <end position="1221"/>
    </location>
</feature>
<feature type="disulfide bond" evidence="13">
    <location>
        <begin position="1037"/>
        <end position="1046"/>
    </location>
</feature>
<accession>A0A8S4NQQ9</accession>
<dbReference type="SUPFAM" id="SSF57997">
    <property type="entry name" value="Tropomyosin"/>
    <property type="match status" value="1"/>
</dbReference>
<feature type="domain" description="Laminin EGF-like" evidence="16">
    <location>
        <begin position="1014"/>
        <end position="1064"/>
    </location>
</feature>
<dbReference type="PROSITE" id="PS01248">
    <property type="entry name" value="EGF_LAM_1"/>
    <property type="match status" value="3"/>
</dbReference>
<feature type="disulfide bond" evidence="13">
    <location>
        <begin position="502"/>
        <end position="514"/>
    </location>
</feature>
<feature type="signal peptide" evidence="15">
    <location>
        <begin position="1"/>
        <end position="17"/>
    </location>
</feature>
<keyword evidence="12" id="KW-0648">Protein biosynthesis</keyword>
<dbReference type="PANTHER" id="PTHR10574:SF375">
    <property type="entry name" value="LAMININ SUBUNIT BETA-1"/>
    <property type="match status" value="1"/>
</dbReference>
<keyword evidence="5" id="KW-0677">Repeat</keyword>
<feature type="domain" description="Laminin EGF-like" evidence="16">
    <location>
        <begin position="1113"/>
        <end position="1159"/>
    </location>
</feature>
<dbReference type="OrthoDB" id="5985440at2759"/>
<evidence type="ECO:0000256" key="4">
    <source>
        <dbReference type="ARBA" id="ARBA00022729"/>
    </source>
</evidence>
<comment type="caution">
    <text evidence="20">The sequence shown here is derived from an EMBL/GenBank/DDBJ whole genome shotgun (WGS) entry which is preliminary data.</text>
</comment>
<evidence type="ECO:0000256" key="9">
    <source>
        <dbReference type="ARBA" id="ARBA00023157"/>
    </source>
</evidence>
<dbReference type="PROSITE" id="PS51117">
    <property type="entry name" value="LAMININ_NTER"/>
    <property type="match status" value="1"/>
</dbReference>
<dbReference type="PROSITE" id="PS51116">
    <property type="entry name" value="LAMININ_IVB"/>
    <property type="match status" value="1"/>
</dbReference>
<dbReference type="Pfam" id="PF00053">
    <property type="entry name" value="EGF_laminin"/>
    <property type="match status" value="11"/>
</dbReference>
<dbReference type="SMART" id="SM00180">
    <property type="entry name" value="EGF_Lam"/>
    <property type="match status" value="13"/>
</dbReference>
<dbReference type="FunFam" id="2.170.300.10:FF:000001">
    <property type="entry name" value="Laminin subunit beta-1"/>
    <property type="match status" value="1"/>
</dbReference>
<evidence type="ECO:0000256" key="14">
    <source>
        <dbReference type="SAM" id="Coils"/>
    </source>
</evidence>
<dbReference type="PRINTS" id="PR00011">
    <property type="entry name" value="EGFLAMININ"/>
</dbReference>
<feature type="disulfide bond" evidence="13">
    <location>
        <begin position="1134"/>
        <end position="1143"/>
    </location>
</feature>
<dbReference type="GO" id="GO:0009887">
    <property type="term" value="P:animal organ morphogenesis"/>
    <property type="evidence" value="ECO:0007669"/>
    <property type="project" value="TreeGrafter"/>
</dbReference>
<keyword evidence="3" id="KW-0272">Extracellular matrix</keyword>
<feature type="domain" description="Laminin EGF-like" evidence="16">
    <location>
        <begin position="853"/>
        <end position="902"/>
    </location>
</feature>
<feature type="disulfide bond" evidence="13">
    <location>
        <begin position="1113"/>
        <end position="1125"/>
    </location>
</feature>
<feature type="domain" description="Laminin EGF-like" evidence="16">
    <location>
        <begin position="1065"/>
        <end position="1112"/>
    </location>
</feature>
<dbReference type="FunFam" id="2.10.25.10:FF:000011">
    <property type="entry name" value="Cadherin EGF LAG seven-pass G-type receptor"/>
    <property type="match status" value="1"/>
</dbReference>
<evidence type="ECO:0000256" key="15">
    <source>
        <dbReference type="SAM" id="SignalP"/>
    </source>
</evidence>
<feature type="domain" description="Laminin EGF-like" evidence="16">
    <location>
        <begin position="962"/>
        <end position="1013"/>
    </location>
</feature>
<feature type="disulfide bond" evidence="13">
    <location>
        <begin position="828"/>
        <end position="837"/>
    </location>
</feature>
<keyword evidence="6" id="KW-0084">Basement membrane</keyword>
<dbReference type="InterPro" id="IPR008211">
    <property type="entry name" value="Laminin_N"/>
</dbReference>
<feature type="disulfide bond" evidence="13">
    <location>
        <begin position="473"/>
        <end position="482"/>
    </location>
</feature>
<feature type="disulfide bond" evidence="13">
    <location>
        <begin position="358"/>
        <end position="367"/>
    </location>
</feature>
<feature type="disulfide bond" evidence="13">
    <location>
        <begin position="807"/>
        <end position="819"/>
    </location>
</feature>
<keyword evidence="4 15" id="KW-0732">Signal</keyword>
<feature type="disulfide bond" evidence="13">
    <location>
        <begin position="872"/>
        <end position="881"/>
    </location>
</feature>
<feature type="disulfide bond" evidence="13">
    <location>
        <begin position="504"/>
        <end position="521"/>
    </location>
</feature>
<keyword evidence="12" id="KW-0396">Initiation factor</keyword>
<dbReference type="GO" id="GO:0034446">
    <property type="term" value="P:substrate adhesion-dependent cell spreading"/>
    <property type="evidence" value="ECO:0007669"/>
    <property type="project" value="TreeGrafter"/>
</dbReference>
<evidence type="ECO:0000313" key="21">
    <source>
        <dbReference type="Proteomes" id="UP000749559"/>
    </source>
</evidence>
<dbReference type="Pfam" id="PF00055">
    <property type="entry name" value="Laminin_N"/>
    <property type="match status" value="1"/>
</dbReference>
<dbReference type="FunFam" id="2.10.25.10:FF:000101">
    <property type="entry name" value="Laminin subunit beta 1"/>
    <property type="match status" value="1"/>
</dbReference>
<evidence type="ECO:0000256" key="13">
    <source>
        <dbReference type="PROSITE-ProRule" id="PRU00460"/>
    </source>
</evidence>
<evidence type="ECO:0000256" key="12">
    <source>
        <dbReference type="PROSITE-ProRule" id="PRU00181"/>
    </source>
</evidence>
<dbReference type="SUPFAM" id="SSF57196">
    <property type="entry name" value="EGF/Laminin"/>
    <property type="match status" value="13"/>
</dbReference>
<keyword evidence="8 14" id="KW-0175">Coiled coil</keyword>
<feature type="disulfide bond" evidence="13">
    <location>
        <begin position="761"/>
        <end position="778"/>
    </location>
</feature>
<feature type="domain" description="Laminin IV type B" evidence="18">
    <location>
        <begin position="541"/>
        <end position="753"/>
    </location>
</feature>
<feature type="disulfide bond" evidence="13">
    <location>
        <begin position="1065"/>
        <end position="1077"/>
    </location>
</feature>
<dbReference type="GO" id="GO:0003743">
    <property type="term" value="F:translation initiation factor activity"/>
    <property type="evidence" value="ECO:0007669"/>
    <property type="project" value="UniProtKB-UniRule"/>
</dbReference>
<evidence type="ECO:0000256" key="1">
    <source>
        <dbReference type="ARBA" id="ARBA00004302"/>
    </source>
</evidence>
<dbReference type="InterPro" id="IPR000742">
    <property type="entry name" value="EGF"/>
</dbReference>
<evidence type="ECO:0008006" key="22">
    <source>
        <dbReference type="Google" id="ProtNLM"/>
    </source>
</evidence>
<dbReference type="SMART" id="SM00181">
    <property type="entry name" value="EGF"/>
    <property type="match status" value="9"/>
</dbReference>
<dbReference type="Proteomes" id="UP000749559">
    <property type="component" value="Unassembled WGS sequence"/>
</dbReference>
<dbReference type="EMBL" id="CAIIXF020000005">
    <property type="protein sequence ID" value="CAH1782676.1"/>
    <property type="molecule type" value="Genomic_DNA"/>
</dbReference>
<dbReference type="CDD" id="cd00055">
    <property type="entry name" value="EGF_Lam"/>
    <property type="match status" value="13"/>
</dbReference>
<keyword evidence="7" id="KW-0130">Cell adhesion</keyword>
<dbReference type="Pfam" id="PF21199">
    <property type="entry name" value="LAMININ_IV_B"/>
    <property type="match status" value="1"/>
</dbReference>
<dbReference type="PROSITE" id="PS50832">
    <property type="entry name" value="S1_IF1_TYPE"/>
    <property type="match status" value="1"/>
</dbReference>
<dbReference type="FunFam" id="2.60.120.260:FF:000010">
    <property type="entry name" value="Laminin subunit beta 1"/>
    <property type="match status" value="1"/>
</dbReference>
<feature type="disulfide bond" evidence="13">
    <location>
        <begin position="759"/>
        <end position="771"/>
    </location>
</feature>
<dbReference type="FunFam" id="2.10.25.10:FF:000280">
    <property type="entry name" value="Laminin subunit beta 4"/>
    <property type="match status" value="1"/>
</dbReference>
<evidence type="ECO:0000259" key="19">
    <source>
        <dbReference type="PROSITE" id="PS51117"/>
    </source>
</evidence>
<dbReference type="FunFam" id="2.10.25.10:FF:000130">
    <property type="entry name" value="Laminin subunit beta 1"/>
    <property type="match status" value="1"/>
</dbReference>
<keyword evidence="21" id="KW-1185">Reference proteome</keyword>
<feature type="coiled-coil region" evidence="14">
    <location>
        <begin position="1253"/>
        <end position="1294"/>
    </location>
</feature>
<keyword evidence="11 13" id="KW-0424">Laminin EGF-like domain</keyword>
<name>A0A8S4NQQ9_OWEFU</name>
<evidence type="ECO:0000256" key="8">
    <source>
        <dbReference type="ARBA" id="ARBA00023054"/>
    </source>
</evidence>
<evidence type="ECO:0000259" key="17">
    <source>
        <dbReference type="PROSITE" id="PS50832"/>
    </source>
</evidence>
<feature type="disulfide bond" evidence="13">
    <location>
        <begin position="986"/>
        <end position="995"/>
    </location>
</feature>
<feature type="domain" description="S1-like" evidence="17">
    <location>
        <begin position="568"/>
        <end position="609"/>
    </location>
</feature>
<comment type="subcellular location">
    <subcellularLocation>
        <location evidence="1">Secreted</location>
        <location evidence="1">Extracellular space</location>
        <location evidence="1">Extracellular matrix</location>
        <location evidence="1">Basement membrane</location>
    </subcellularLocation>
</comment>
<evidence type="ECO:0000256" key="10">
    <source>
        <dbReference type="ARBA" id="ARBA00023180"/>
    </source>
</evidence>
<evidence type="ECO:0000256" key="6">
    <source>
        <dbReference type="ARBA" id="ARBA00022869"/>
    </source>
</evidence>
<dbReference type="InterPro" id="IPR006196">
    <property type="entry name" value="RNA-binding_domain_S1_IF1"/>
</dbReference>
<dbReference type="FunFam" id="2.10.25.10:FF:000188">
    <property type="entry name" value="Laminin subunit gamma 2"/>
    <property type="match status" value="1"/>
</dbReference>
<organism evidence="20 21">
    <name type="scientific">Owenia fusiformis</name>
    <name type="common">Polychaete worm</name>
    <dbReference type="NCBI Taxonomy" id="6347"/>
    <lineage>
        <taxon>Eukaryota</taxon>
        <taxon>Metazoa</taxon>
        <taxon>Spiralia</taxon>
        <taxon>Lophotrochozoa</taxon>
        <taxon>Annelida</taxon>
        <taxon>Polychaeta</taxon>
        <taxon>Sedentaria</taxon>
        <taxon>Canalipalpata</taxon>
        <taxon>Sabellida</taxon>
        <taxon>Oweniida</taxon>
        <taxon>Oweniidae</taxon>
        <taxon>Owenia</taxon>
    </lineage>
</organism>
<dbReference type="GO" id="GO:0007411">
    <property type="term" value="P:axon guidance"/>
    <property type="evidence" value="ECO:0007669"/>
    <property type="project" value="TreeGrafter"/>
</dbReference>
<feature type="disulfide bond" evidence="13">
    <location>
        <begin position="780"/>
        <end position="789"/>
    </location>
</feature>
<dbReference type="InterPro" id="IPR002049">
    <property type="entry name" value="LE_dom"/>
</dbReference>
<dbReference type="Gene3D" id="2.10.25.10">
    <property type="entry name" value="Laminin"/>
    <property type="match status" value="11"/>
</dbReference>
<dbReference type="FunFam" id="2.10.25.10:FF:000135">
    <property type="entry name" value="Laminin subunit beta 4"/>
    <property type="match status" value="3"/>
</dbReference>
<dbReference type="Pfam" id="PF24973">
    <property type="entry name" value="EGF_LMN_ATRN"/>
    <property type="match status" value="2"/>
</dbReference>
<evidence type="ECO:0000259" key="16">
    <source>
        <dbReference type="PROSITE" id="PS50027"/>
    </source>
</evidence>
<feature type="disulfide bond" evidence="13">
    <location>
        <begin position="485"/>
        <end position="499"/>
    </location>
</feature>
<reference evidence="20" key="1">
    <citation type="submission" date="2022-03" db="EMBL/GenBank/DDBJ databases">
        <authorList>
            <person name="Martin C."/>
        </authorList>
    </citation>
    <scope>NUCLEOTIDE SEQUENCE</scope>
</reference>
<evidence type="ECO:0000256" key="5">
    <source>
        <dbReference type="ARBA" id="ARBA00022737"/>
    </source>
</evidence>
<evidence type="ECO:0000256" key="2">
    <source>
        <dbReference type="ARBA" id="ARBA00022525"/>
    </source>
</evidence>
<dbReference type="GO" id="GO:0043256">
    <property type="term" value="C:laminin complex"/>
    <property type="evidence" value="ECO:0007669"/>
    <property type="project" value="TreeGrafter"/>
</dbReference>
<dbReference type="InterPro" id="IPR050440">
    <property type="entry name" value="Laminin/Netrin_ECM"/>
</dbReference>
<evidence type="ECO:0000313" key="20">
    <source>
        <dbReference type="EMBL" id="CAH1782676.1"/>
    </source>
</evidence>
<feature type="coiled-coil region" evidence="14">
    <location>
        <begin position="1545"/>
        <end position="1684"/>
    </location>
</feature>
<evidence type="ECO:0000256" key="11">
    <source>
        <dbReference type="ARBA" id="ARBA00023292"/>
    </source>
</evidence>
<dbReference type="PANTHER" id="PTHR10574">
    <property type="entry name" value="NETRIN/LAMININ-RELATED"/>
    <property type="match status" value="1"/>
</dbReference>
<sequence>MIYQALVVVALLQGAMSQRSHDPCVQSSCYPATGDLLIGRENRLYASSTCGEERRSRFCIVSHLEDRKKCFICDSRNNTRSQKLSHRVQNIVSNFDPNHKPYSRWWQAENGKKDVYIQLNLEAEFHFTHLVMTFKTFRPKALVIERSFDFGKTWRVYRYYAHDCSKSFPGIPTGPLQDIDDVICESRYSAVAPSSRGEVVFRVLPPSLEIKDPYTQKVQNLLKLTNLRVNFTELHTLGDQNLDRRPEIKEKYYYAMYDMIVRGSCSCYGHASRCVPIPGAENSPDMVHGRCQCTHNTKGLNCAECEDFYNDKPWKPAFRKTINACERCQCNDHATRCHFDPAVYEANGQQSGGVCDNCQHNTMGRQCQECKPFFYQVPGRALNDPYICEPCDCDRFGSEHSGECEGRTDQEDGLVAGRCICKRYVTGIRCDTCLDGYWNLLEENPDGCEACTCNTLGTVGNYGCDKVTGVCTCKRFVTGRSCDTCLPGYYGLSNEREGCKACDCDVGGSLSNDCDQRTGECQCRENIIGRRCDQSRPGFFIPDLDWMKYEGEFATGTERTRVVIRELIPGRIRTWTGPGFMRVHEGDSLTFKVDDIVASGEYDIIIRYEPQMPERWEDVRVTVIRPELPDQRGVCANSIPQDDLKATTLPPGSRHYVVTPPSCLESGVSYTIRLDFNRYKSDRTTPDASILIDSIALMPNVDSIPIFQGPGLPEDLKIKFIRDQCREKQESMIRGELPESCKKLIFSIGAVTHQRALPCECDVTGSHSAECAPLGGDCQCKSNVIGRRCDQCAPGTYGFGPRGCSACDCDGRGSRDNFCEVTTGQCLCIPKIKGRQCNKCLPGFWNFPNCQPCECNGHAPECADGTGGCLRCADNTAGPNCGVCAPGFYGDPRVGVGIACKECMCPGGANSGMQHADTCQLDRVTQNVRCNCKPGYVGANCDECAENYYGNPRQRGGTCQKCTCSGNIDSRVPGSCDKRTGECLKCLGNTEGFNCQYCKPGYYGDATKQECRKCICNPLGTDQSAGPCDSNTGKCPCLPNVVGQSCDQCAPNYWKIASGEGCEACNCDLTGSFRSQCNQFTGQCDCEEGRGGRTCSDCEQNMWGDPSTGCYPCKCNASGSATLQCDRRTGLCDCLEGVAGDRCDRCDRGTTGTLPNCVPCGECFENWDRIINELRTETNTLIDEAADIKREGAPGAFEKEFEDMENKLDQVRDIVENANITSGDITDLKEKLRAIRTNLTENDNAIDDVKIDLDDTNQRVTTVDNKLANIKRKVEDLKKAAEELEKNATDILLGDVEGAFNNITKKAQEDSRKAQMKVDQTEYTVIDSSNVRQQVDEILADNQDEFDRKIEENDKKLDDIDSKVNDLDAGITDLNEMVCDKRGEPCDELCGGAGCGKCGGLSCDEGAVSKAEGALDYAKDGNVSLSDKKEKSDTLLNSVRDAKADADDAKDAAQMAYDRAYMAMNQSTTMRDMLLDLLQKIRDFLSQQRATPEEVRTYCEQVLDLVISLKPEEIRNLSRQINETITGLTDIDAILDATRDDLLKAKNLKERADKAKENADAIRDTANEILELLKQAREAQDIATEAIDAANEDIDNAEKDLTSIESETSAGLDKSTRAYEDIEDLKARLEKLKTKYLENENDVKKAKRQAEVAQKLADEAEDAAENLTDNYGKVKEELTKKYEETTMAKGKAESLKNNATILAVDITDKLTKLQEMETKFKENHSTLKTLDNQIGTLNEEMKKLLEEIQYWASYHRECQP</sequence>
<dbReference type="GO" id="GO:0070831">
    <property type="term" value="P:basement membrane assembly"/>
    <property type="evidence" value="ECO:0007669"/>
    <property type="project" value="TreeGrafter"/>
</dbReference>
<gene>
    <name evidence="20" type="ORF">OFUS_LOCUS9096</name>
</gene>
<feature type="domain" description="Laminin EGF-like" evidence="16">
    <location>
        <begin position="807"/>
        <end position="852"/>
    </location>
</feature>
<evidence type="ECO:0000256" key="3">
    <source>
        <dbReference type="ARBA" id="ARBA00022530"/>
    </source>
</evidence>
<dbReference type="GO" id="GO:0016477">
    <property type="term" value="P:cell migration"/>
    <property type="evidence" value="ECO:0007669"/>
    <property type="project" value="TreeGrafter"/>
</dbReference>
<feature type="disulfide bond" evidence="13">
    <location>
        <begin position="421"/>
        <end position="430"/>
    </location>
</feature>
<dbReference type="PROSITE" id="PS50027">
    <property type="entry name" value="EGF_LAM_2"/>
    <property type="match status" value="11"/>
</dbReference>
<dbReference type="GO" id="GO:0003723">
    <property type="term" value="F:RNA binding"/>
    <property type="evidence" value="ECO:0007669"/>
    <property type="project" value="InterPro"/>
</dbReference>
<dbReference type="FunFam" id="2.10.25.10:FF:000138">
    <property type="entry name" value="Laminin subunit beta 1"/>
    <property type="match status" value="1"/>
</dbReference>
<dbReference type="InterPro" id="IPR056863">
    <property type="entry name" value="LMN_ATRN_NET-like_EGF"/>
</dbReference>
<feature type="domain" description="Laminin EGF-like" evidence="16">
    <location>
        <begin position="451"/>
        <end position="501"/>
    </location>
</feature>
<feature type="disulfide bond" evidence="13">
    <location>
        <begin position="809"/>
        <end position="826"/>
    </location>
</feature>
<evidence type="ECO:0000256" key="7">
    <source>
        <dbReference type="ARBA" id="ARBA00022889"/>
    </source>
</evidence>
<feature type="domain" description="Laminin EGF-like" evidence="16">
    <location>
        <begin position="502"/>
        <end position="542"/>
    </location>
</feature>